<dbReference type="RefSeq" id="WP_013460703.1">
    <property type="nucleotide sequence ID" value="NC_014762.1"/>
</dbReference>
<evidence type="ECO:0000313" key="2">
    <source>
        <dbReference type="EMBL" id="ADR34506.1"/>
    </source>
</evidence>
<name>E4U1N3_SULKY</name>
<organism evidence="2 3">
    <name type="scientific">Sulfuricurvum kujiense (strain ATCC BAA-921 / DSM 16994 / JCM 11577 / YK-1)</name>
    <dbReference type="NCBI Taxonomy" id="709032"/>
    <lineage>
        <taxon>Bacteria</taxon>
        <taxon>Pseudomonadati</taxon>
        <taxon>Campylobacterota</taxon>
        <taxon>Epsilonproteobacteria</taxon>
        <taxon>Campylobacterales</taxon>
        <taxon>Sulfurimonadaceae</taxon>
        <taxon>Sulfuricurvum</taxon>
    </lineage>
</organism>
<dbReference type="InterPro" id="IPR006070">
    <property type="entry name" value="Sua5-like_dom"/>
</dbReference>
<dbReference type="GO" id="GO:0003725">
    <property type="term" value="F:double-stranded RNA binding"/>
    <property type="evidence" value="ECO:0007669"/>
    <property type="project" value="InterPro"/>
</dbReference>
<dbReference type="STRING" id="709032.Sulku_1846"/>
<keyword evidence="3" id="KW-1185">Reference proteome</keyword>
<dbReference type="KEGG" id="sku:Sulku_1846"/>
<sequence length="143" mass="16886">MEQVILAQTDTTVGFLSQSPQRLQQIKMRDTAKPFLKVYADFKMLRKDIRIPPIHKRRVRYARKTTFIVKDQAFRYVDEPNHSRLIKKYGWLYSTSANESGKNYDETFCQAFSDLIIEDYRGLSEKSASKIFRLTPSKIKQLR</sequence>
<proteinExistence type="predicted"/>
<gene>
    <name evidence="2" type="ordered locus">Sulku_1846</name>
</gene>
<evidence type="ECO:0000313" key="3">
    <source>
        <dbReference type="Proteomes" id="UP000008721"/>
    </source>
</evidence>
<dbReference type="InterPro" id="IPR017945">
    <property type="entry name" value="DHBP_synth_RibB-like_a/b_dom"/>
</dbReference>
<accession>E4U1N3</accession>
<dbReference type="AlphaFoldDB" id="E4U1N3"/>
<reference evidence="2 3" key="1">
    <citation type="journal article" date="2012" name="Stand. Genomic Sci.">
        <title>Complete genome sequence of the sulfur compounds oxidizing chemolithoautotroph Sulfuricurvum kujiense type strain (YK-1(T)).</title>
        <authorList>
            <person name="Han C."/>
            <person name="Kotsyurbenko O."/>
            <person name="Chertkov O."/>
            <person name="Held B."/>
            <person name="Lapidus A."/>
            <person name="Nolan M."/>
            <person name="Lucas S."/>
            <person name="Hammon N."/>
            <person name="Deshpande S."/>
            <person name="Cheng J.F."/>
            <person name="Tapia R."/>
            <person name="Goodwin L.A."/>
            <person name="Pitluck S."/>
            <person name="Liolios K."/>
            <person name="Pagani I."/>
            <person name="Ivanova N."/>
            <person name="Mavromatis K."/>
            <person name="Mikhailova N."/>
            <person name="Pati A."/>
            <person name="Chen A."/>
            <person name="Palaniappan K."/>
            <person name="Land M."/>
            <person name="Hauser L."/>
            <person name="Chang Y.J."/>
            <person name="Jeffries C.D."/>
            <person name="Brambilla E.M."/>
            <person name="Rohde M."/>
            <person name="Spring S."/>
            <person name="Sikorski J."/>
            <person name="Goker M."/>
            <person name="Woyke T."/>
            <person name="Bristow J."/>
            <person name="Eisen J.A."/>
            <person name="Markowitz V."/>
            <person name="Hugenholtz P."/>
            <person name="Kyrpides N.C."/>
            <person name="Klenk H.P."/>
            <person name="Detter J.C."/>
        </authorList>
    </citation>
    <scope>NUCLEOTIDE SEQUENCE [LARGE SCALE GENOMIC DNA]</scope>
    <source>
        <strain evidence="3">ATCC BAA-921 / DSM 16994 / JCM 11577 / YK-1</strain>
    </source>
</reference>
<protein>
    <recommendedName>
        <fullName evidence="1">YrdC-like domain-containing protein</fullName>
    </recommendedName>
</protein>
<dbReference type="EMBL" id="CP002355">
    <property type="protein sequence ID" value="ADR34506.1"/>
    <property type="molecule type" value="Genomic_DNA"/>
</dbReference>
<evidence type="ECO:0000259" key="1">
    <source>
        <dbReference type="Pfam" id="PF01300"/>
    </source>
</evidence>
<feature type="domain" description="YrdC-like" evidence="1">
    <location>
        <begin position="3"/>
        <end position="143"/>
    </location>
</feature>
<dbReference type="eggNOG" id="COG0009">
    <property type="taxonomic scope" value="Bacteria"/>
</dbReference>
<dbReference type="HOGENOM" id="CLU_117136_0_0_7"/>
<dbReference type="Proteomes" id="UP000008721">
    <property type="component" value="Chromosome"/>
</dbReference>
<dbReference type="Pfam" id="PF01300">
    <property type="entry name" value="Sua5_yciO_yrdC"/>
    <property type="match status" value="1"/>
</dbReference>
<dbReference type="OrthoDB" id="5339525at2"/>
<dbReference type="Gene3D" id="3.90.870.10">
    <property type="entry name" value="DHBP synthase"/>
    <property type="match status" value="1"/>
</dbReference>
<dbReference type="SUPFAM" id="SSF55821">
    <property type="entry name" value="YrdC/RibB"/>
    <property type="match status" value="1"/>
</dbReference>